<name>A0A5S6R5R6_TRIMR</name>
<reference evidence="2" key="1">
    <citation type="submission" date="2019-12" db="UniProtKB">
        <authorList>
            <consortium name="WormBaseParasite"/>
        </authorList>
    </citation>
    <scope>IDENTIFICATION</scope>
</reference>
<keyword evidence="1" id="KW-1185">Reference proteome</keyword>
<dbReference type="Proteomes" id="UP000046395">
    <property type="component" value="Unassembled WGS sequence"/>
</dbReference>
<dbReference type="AlphaFoldDB" id="A0A5S6R5R6"/>
<protein>
    <submittedName>
        <fullName evidence="2">Uncharacterized protein</fullName>
    </submittedName>
</protein>
<sequence>MSEVDSSREPADSGNLCNSALAKRTAGMQALRSCSELLARTKTFVEEMGKSNQSELEPREPSIHLHTDDDIVTLEDLVSDKPIVLMDIGFVSLSSSESDDLTSDDESIANSLARKVKRRIGEPTDSEDAMKHLKLRKVLRREKK</sequence>
<evidence type="ECO:0000313" key="2">
    <source>
        <dbReference type="WBParaSite" id="TMUE_3000014552.1"/>
    </source>
</evidence>
<accession>A0A5S6R5R6</accession>
<proteinExistence type="predicted"/>
<evidence type="ECO:0000313" key="1">
    <source>
        <dbReference type="Proteomes" id="UP000046395"/>
    </source>
</evidence>
<organism evidence="1 2">
    <name type="scientific">Trichuris muris</name>
    <name type="common">Mouse whipworm</name>
    <dbReference type="NCBI Taxonomy" id="70415"/>
    <lineage>
        <taxon>Eukaryota</taxon>
        <taxon>Metazoa</taxon>
        <taxon>Ecdysozoa</taxon>
        <taxon>Nematoda</taxon>
        <taxon>Enoplea</taxon>
        <taxon>Dorylaimia</taxon>
        <taxon>Trichinellida</taxon>
        <taxon>Trichuridae</taxon>
        <taxon>Trichuris</taxon>
    </lineage>
</organism>
<dbReference type="WBParaSite" id="TMUE_3000014552.1">
    <property type="protein sequence ID" value="TMUE_3000014552.1"/>
    <property type="gene ID" value="WBGene00302950"/>
</dbReference>